<keyword evidence="10" id="KW-1185">Reference proteome</keyword>
<name>A0A934MN09_9BACL</name>
<keyword evidence="2 7" id="KW-0813">Transport</keyword>
<evidence type="ECO:0000259" key="8">
    <source>
        <dbReference type="PROSITE" id="PS50928"/>
    </source>
</evidence>
<evidence type="ECO:0000256" key="3">
    <source>
        <dbReference type="ARBA" id="ARBA00022475"/>
    </source>
</evidence>
<feature type="transmembrane region" description="Helical" evidence="7">
    <location>
        <begin position="188"/>
        <end position="210"/>
    </location>
</feature>
<comment type="subcellular location">
    <subcellularLocation>
        <location evidence="1 7">Cell membrane</location>
        <topology evidence="1 7">Multi-pass membrane protein</topology>
    </subcellularLocation>
</comment>
<dbReference type="RefSeq" id="WP_199021548.1">
    <property type="nucleotide sequence ID" value="NZ_JAELUP010000107.1"/>
</dbReference>
<proteinExistence type="inferred from homology"/>
<feature type="transmembrane region" description="Helical" evidence="7">
    <location>
        <begin position="113"/>
        <end position="134"/>
    </location>
</feature>
<dbReference type="SUPFAM" id="SSF161098">
    <property type="entry name" value="MetI-like"/>
    <property type="match status" value="1"/>
</dbReference>
<dbReference type="Gene3D" id="1.10.3720.10">
    <property type="entry name" value="MetI-like"/>
    <property type="match status" value="1"/>
</dbReference>
<organism evidence="9 10">
    <name type="scientific">Paenibacillus roseus</name>
    <dbReference type="NCBI Taxonomy" id="2798579"/>
    <lineage>
        <taxon>Bacteria</taxon>
        <taxon>Bacillati</taxon>
        <taxon>Bacillota</taxon>
        <taxon>Bacilli</taxon>
        <taxon>Bacillales</taxon>
        <taxon>Paenibacillaceae</taxon>
        <taxon>Paenibacillus</taxon>
    </lineage>
</organism>
<comment type="caution">
    <text evidence="9">The sequence shown here is derived from an EMBL/GenBank/DDBJ whole genome shotgun (WGS) entry which is preliminary data.</text>
</comment>
<feature type="transmembrane region" description="Helical" evidence="7">
    <location>
        <begin position="248"/>
        <end position="268"/>
    </location>
</feature>
<dbReference type="InterPro" id="IPR035906">
    <property type="entry name" value="MetI-like_sf"/>
</dbReference>
<dbReference type="GO" id="GO:0055085">
    <property type="term" value="P:transmembrane transport"/>
    <property type="evidence" value="ECO:0007669"/>
    <property type="project" value="InterPro"/>
</dbReference>
<feature type="transmembrane region" description="Helical" evidence="7">
    <location>
        <begin position="77"/>
        <end position="101"/>
    </location>
</feature>
<keyword evidence="4 7" id="KW-0812">Transmembrane</keyword>
<evidence type="ECO:0000313" key="10">
    <source>
        <dbReference type="Proteomes" id="UP000640274"/>
    </source>
</evidence>
<evidence type="ECO:0000256" key="5">
    <source>
        <dbReference type="ARBA" id="ARBA00022989"/>
    </source>
</evidence>
<dbReference type="Proteomes" id="UP000640274">
    <property type="component" value="Unassembled WGS sequence"/>
</dbReference>
<feature type="transmembrane region" description="Helical" evidence="7">
    <location>
        <begin position="12"/>
        <end position="33"/>
    </location>
</feature>
<dbReference type="AlphaFoldDB" id="A0A934MN09"/>
<sequence length="284" mass="31463">MVKGLRFNWGRSLFYLLLTAFGLLMLAPLVYMASTAFKPTAELFLFPPRFFFINPTWNNFYQLLLVTGSSFVPFTRYIFNSLIVTLGVVGGGIIVSALAAYPLAKHNMPFRSAIFNLIVFSLMFSPMVLQIPQYLVISNVGLMNTYIAQIIPYLASPVGMFLMVQFAKQIPEPLLEAARIDGAGEWKIFLSIVIPMLKPAIATFALFSFIQAWNDPYPAMVYATQEDMKSLPIAIQTISGGAGVVARVGTFAAASFLMIIPTILVFVITQRMVLQTMAHSGLKE</sequence>
<dbReference type="InterPro" id="IPR000515">
    <property type="entry name" value="MetI-like"/>
</dbReference>
<evidence type="ECO:0000256" key="4">
    <source>
        <dbReference type="ARBA" id="ARBA00022692"/>
    </source>
</evidence>
<keyword evidence="6 7" id="KW-0472">Membrane</keyword>
<evidence type="ECO:0000313" key="9">
    <source>
        <dbReference type="EMBL" id="MBJ6363955.1"/>
    </source>
</evidence>
<evidence type="ECO:0000256" key="7">
    <source>
        <dbReference type="RuleBase" id="RU363032"/>
    </source>
</evidence>
<reference evidence="9" key="1">
    <citation type="submission" date="2020-12" db="EMBL/GenBank/DDBJ databases">
        <authorList>
            <person name="Huq M.A."/>
        </authorList>
    </citation>
    <scope>NUCLEOTIDE SEQUENCE</scope>
    <source>
        <strain evidence="9">MAHUQ-46</strain>
    </source>
</reference>
<dbReference type="CDD" id="cd06261">
    <property type="entry name" value="TM_PBP2"/>
    <property type="match status" value="1"/>
</dbReference>
<dbReference type="PROSITE" id="PS50928">
    <property type="entry name" value="ABC_TM1"/>
    <property type="match status" value="1"/>
</dbReference>
<comment type="similarity">
    <text evidence="7">Belongs to the binding-protein-dependent transport system permease family.</text>
</comment>
<keyword evidence="3" id="KW-1003">Cell membrane</keyword>
<evidence type="ECO:0000256" key="6">
    <source>
        <dbReference type="ARBA" id="ARBA00023136"/>
    </source>
</evidence>
<dbReference type="PANTHER" id="PTHR43744">
    <property type="entry name" value="ABC TRANSPORTER PERMEASE PROTEIN MG189-RELATED-RELATED"/>
    <property type="match status" value="1"/>
</dbReference>
<dbReference type="PANTHER" id="PTHR43744:SF1">
    <property type="entry name" value="BINDING-PROTEIN-DEPENDENT TRANSPORT SYSTEMS INNER MEMBRANE COMPONENT"/>
    <property type="match status" value="1"/>
</dbReference>
<evidence type="ECO:0000256" key="2">
    <source>
        <dbReference type="ARBA" id="ARBA00022448"/>
    </source>
</evidence>
<accession>A0A934MN09</accession>
<feature type="domain" description="ABC transmembrane type-1" evidence="8">
    <location>
        <begin position="78"/>
        <end position="269"/>
    </location>
</feature>
<dbReference type="EMBL" id="JAELUP010000107">
    <property type="protein sequence ID" value="MBJ6363955.1"/>
    <property type="molecule type" value="Genomic_DNA"/>
</dbReference>
<keyword evidence="5 7" id="KW-1133">Transmembrane helix</keyword>
<gene>
    <name evidence="9" type="ORF">JFN88_22320</name>
</gene>
<dbReference type="Pfam" id="PF00528">
    <property type="entry name" value="BPD_transp_1"/>
    <property type="match status" value="1"/>
</dbReference>
<evidence type="ECO:0000256" key="1">
    <source>
        <dbReference type="ARBA" id="ARBA00004651"/>
    </source>
</evidence>
<protein>
    <submittedName>
        <fullName evidence="9">Carbohydrate ABC transporter permease</fullName>
    </submittedName>
</protein>
<dbReference type="GO" id="GO:0005886">
    <property type="term" value="C:plasma membrane"/>
    <property type="evidence" value="ECO:0007669"/>
    <property type="project" value="UniProtKB-SubCell"/>
</dbReference>
<feature type="transmembrane region" description="Helical" evidence="7">
    <location>
        <begin position="146"/>
        <end position="167"/>
    </location>
</feature>